<accession>A0A5B7CMP4</accession>
<organism evidence="1 2">
    <name type="scientific">Portunus trituberculatus</name>
    <name type="common">Swimming crab</name>
    <name type="synonym">Neptunus trituberculatus</name>
    <dbReference type="NCBI Taxonomy" id="210409"/>
    <lineage>
        <taxon>Eukaryota</taxon>
        <taxon>Metazoa</taxon>
        <taxon>Ecdysozoa</taxon>
        <taxon>Arthropoda</taxon>
        <taxon>Crustacea</taxon>
        <taxon>Multicrustacea</taxon>
        <taxon>Malacostraca</taxon>
        <taxon>Eumalacostraca</taxon>
        <taxon>Eucarida</taxon>
        <taxon>Decapoda</taxon>
        <taxon>Pleocyemata</taxon>
        <taxon>Brachyura</taxon>
        <taxon>Eubrachyura</taxon>
        <taxon>Portunoidea</taxon>
        <taxon>Portunidae</taxon>
        <taxon>Portuninae</taxon>
        <taxon>Portunus</taxon>
    </lineage>
</organism>
<gene>
    <name evidence="1" type="ORF">E2C01_001520</name>
</gene>
<proteinExistence type="predicted"/>
<keyword evidence="2" id="KW-1185">Reference proteome</keyword>
<dbReference type="EMBL" id="VSRR010000049">
    <property type="protein sequence ID" value="MPC08923.1"/>
    <property type="molecule type" value="Genomic_DNA"/>
</dbReference>
<dbReference type="Proteomes" id="UP000324222">
    <property type="component" value="Unassembled WGS sequence"/>
</dbReference>
<evidence type="ECO:0000313" key="1">
    <source>
        <dbReference type="EMBL" id="MPC08923.1"/>
    </source>
</evidence>
<sequence>MNLSKRQPGLPLPSTVLEHNCVCLSAEEWGSALLPQGPGRPCLLHCSTVPFLMAGLLSSQHCLGAASGPTCVMLLTIICNINDSSLCLYFCDLHPGAAQHLIHLWWREGMPAAVQEYRSAGLVDVSTQLCPPHDVLATCDITNDQRFLFHYLLSQASGHCGTDTSPTHF</sequence>
<name>A0A5B7CMP4_PORTR</name>
<reference evidence="1 2" key="1">
    <citation type="submission" date="2019-05" db="EMBL/GenBank/DDBJ databases">
        <title>Another draft genome of Portunus trituberculatus and its Hox gene families provides insights of decapod evolution.</title>
        <authorList>
            <person name="Jeong J.-H."/>
            <person name="Song I."/>
            <person name="Kim S."/>
            <person name="Choi T."/>
            <person name="Kim D."/>
            <person name="Ryu S."/>
            <person name="Kim W."/>
        </authorList>
    </citation>
    <scope>NUCLEOTIDE SEQUENCE [LARGE SCALE GENOMIC DNA]</scope>
    <source>
        <tissue evidence="1">Muscle</tissue>
    </source>
</reference>
<comment type="caution">
    <text evidence="1">The sequence shown here is derived from an EMBL/GenBank/DDBJ whole genome shotgun (WGS) entry which is preliminary data.</text>
</comment>
<protein>
    <submittedName>
        <fullName evidence="1">Uncharacterized protein</fullName>
    </submittedName>
</protein>
<evidence type="ECO:0000313" key="2">
    <source>
        <dbReference type="Proteomes" id="UP000324222"/>
    </source>
</evidence>
<dbReference type="AlphaFoldDB" id="A0A5B7CMP4"/>